<comment type="caution">
    <text evidence="6">The sequence shown here is derived from an EMBL/GenBank/DDBJ whole genome shotgun (WGS) entry which is preliminary data.</text>
</comment>
<dbReference type="Pfam" id="PF02902">
    <property type="entry name" value="Peptidase_C48"/>
    <property type="match status" value="1"/>
</dbReference>
<feature type="domain" description="Ubiquitin-like protease family profile" evidence="5">
    <location>
        <begin position="1"/>
        <end position="121"/>
    </location>
</feature>
<feature type="chain" id="PRO_5043829830" description="Ubiquitin-like protease family profile domain-containing protein" evidence="4">
    <location>
        <begin position="20"/>
        <end position="163"/>
    </location>
</feature>
<dbReference type="InterPro" id="IPR003653">
    <property type="entry name" value="Peptidase_C48_C"/>
</dbReference>
<name>A0AAU9VXL6_9CNID</name>
<evidence type="ECO:0000259" key="5">
    <source>
        <dbReference type="PROSITE" id="PS50600"/>
    </source>
</evidence>
<dbReference type="EMBL" id="CALNXJ010000004">
    <property type="protein sequence ID" value="CAH3037444.1"/>
    <property type="molecule type" value="Genomic_DNA"/>
</dbReference>
<gene>
    <name evidence="6" type="ORF">PMEA_00022080</name>
</gene>
<dbReference type="GO" id="GO:0006508">
    <property type="term" value="P:proteolysis"/>
    <property type="evidence" value="ECO:0007669"/>
    <property type="project" value="UniProtKB-KW"/>
</dbReference>
<accession>A0AAU9VXL6</accession>
<feature type="signal peptide" evidence="4">
    <location>
        <begin position="1"/>
        <end position="19"/>
    </location>
</feature>
<dbReference type="SUPFAM" id="SSF54001">
    <property type="entry name" value="Cysteine proteinases"/>
    <property type="match status" value="1"/>
</dbReference>
<dbReference type="GO" id="GO:0008234">
    <property type="term" value="F:cysteine-type peptidase activity"/>
    <property type="evidence" value="ECO:0007669"/>
    <property type="project" value="InterPro"/>
</dbReference>
<organism evidence="6 7">
    <name type="scientific">Pocillopora meandrina</name>
    <dbReference type="NCBI Taxonomy" id="46732"/>
    <lineage>
        <taxon>Eukaryota</taxon>
        <taxon>Metazoa</taxon>
        <taxon>Cnidaria</taxon>
        <taxon>Anthozoa</taxon>
        <taxon>Hexacorallia</taxon>
        <taxon>Scleractinia</taxon>
        <taxon>Astrocoeniina</taxon>
        <taxon>Pocilloporidae</taxon>
        <taxon>Pocillopora</taxon>
    </lineage>
</organism>
<keyword evidence="4" id="KW-0732">Signal</keyword>
<comment type="similarity">
    <text evidence="1">Belongs to the peptidase C48 family.</text>
</comment>
<dbReference type="Proteomes" id="UP001159428">
    <property type="component" value="Unassembled WGS sequence"/>
</dbReference>
<evidence type="ECO:0000313" key="6">
    <source>
        <dbReference type="EMBL" id="CAH3037444.1"/>
    </source>
</evidence>
<sequence>MITDIIVLFLFKMVLLTSAEKFFKGNLLNSDYVFIPINRSLHWFLVVLTPWHFLIMDSLTWDISIRQEEVHNINSFLDHLCATNGISTKTRQRTNHVLKVTYLTMWSNNCGFHLFMFVDHFLKEYESDPSGYVSAEHLWFSPQDVESKRTLTRNYLEALFVKE</sequence>
<keyword evidence="7" id="KW-1185">Reference proteome</keyword>
<proteinExistence type="inferred from homology"/>
<evidence type="ECO:0000256" key="1">
    <source>
        <dbReference type="ARBA" id="ARBA00005234"/>
    </source>
</evidence>
<evidence type="ECO:0000256" key="2">
    <source>
        <dbReference type="ARBA" id="ARBA00022670"/>
    </source>
</evidence>
<evidence type="ECO:0000256" key="4">
    <source>
        <dbReference type="SAM" id="SignalP"/>
    </source>
</evidence>
<dbReference type="AlphaFoldDB" id="A0AAU9VXL6"/>
<evidence type="ECO:0000256" key="3">
    <source>
        <dbReference type="ARBA" id="ARBA00022801"/>
    </source>
</evidence>
<dbReference type="Gene3D" id="3.40.395.10">
    <property type="entry name" value="Adenoviral Proteinase, Chain A"/>
    <property type="match status" value="1"/>
</dbReference>
<dbReference type="InterPro" id="IPR038765">
    <property type="entry name" value="Papain-like_cys_pep_sf"/>
</dbReference>
<protein>
    <recommendedName>
        <fullName evidence="5">Ubiquitin-like protease family profile domain-containing protein</fullName>
    </recommendedName>
</protein>
<reference evidence="6 7" key="1">
    <citation type="submission" date="2022-05" db="EMBL/GenBank/DDBJ databases">
        <authorList>
            <consortium name="Genoscope - CEA"/>
            <person name="William W."/>
        </authorList>
    </citation>
    <scope>NUCLEOTIDE SEQUENCE [LARGE SCALE GENOMIC DNA]</scope>
</reference>
<dbReference type="PROSITE" id="PS50600">
    <property type="entry name" value="ULP_PROTEASE"/>
    <property type="match status" value="1"/>
</dbReference>
<evidence type="ECO:0000313" key="7">
    <source>
        <dbReference type="Proteomes" id="UP001159428"/>
    </source>
</evidence>
<keyword evidence="2" id="KW-0645">Protease</keyword>
<keyword evidence="3" id="KW-0378">Hydrolase</keyword>